<dbReference type="InterPro" id="IPR012334">
    <property type="entry name" value="Pectin_lyas_fold"/>
</dbReference>
<proteinExistence type="predicted"/>
<dbReference type="Gene3D" id="2.160.20.10">
    <property type="entry name" value="Single-stranded right-handed beta-helix, Pectin lyase-like"/>
    <property type="match status" value="1"/>
</dbReference>
<dbReference type="PROSITE" id="PS51257">
    <property type="entry name" value="PROKAR_LIPOPROTEIN"/>
    <property type="match status" value="1"/>
</dbReference>
<dbReference type="EMBL" id="QHKO01000013">
    <property type="protein sequence ID" value="RAL20205.1"/>
    <property type="molecule type" value="Genomic_DNA"/>
</dbReference>
<evidence type="ECO:0000313" key="4">
    <source>
        <dbReference type="Proteomes" id="UP000249169"/>
    </source>
</evidence>
<feature type="compositionally biased region" description="Acidic residues" evidence="1">
    <location>
        <begin position="54"/>
        <end position="69"/>
    </location>
</feature>
<feature type="signal peptide" evidence="2">
    <location>
        <begin position="1"/>
        <end position="24"/>
    </location>
</feature>
<protein>
    <submittedName>
        <fullName evidence="3">Uncharacterized protein</fullName>
    </submittedName>
</protein>
<keyword evidence="4" id="KW-1185">Reference proteome</keyword>
<evidence type="ECO:0000313" key="3">
    <source>
        <dbReference type="EMBL" id="RAL20205.1"/>
    </source>
</evidence>
<evidence type="ECO:0000256" key="1">
    <source>
        <dbReference type="SAM" id="MobiDB-lite"/>
    </source>
</evidence>
<feature type="compositionally biased region" description="Low complexity" evidence="1">
    <location>
        <begin position="70"/>
        <end position="79"/>
    </location>
</feature>
<dbReference type="RefSeq" id="WP_111731382.1">
    <property type="nucleotide sequence ID" value="NZ_QHKO01000013.1"/>
</dbReference>
<reference evidence="3 4" key="1">
    <citation type="submission" date="2018-05" db="EMBL/GenBank/DDBJ databases">
        <title>Lujinxingia marina gen. nov. sp. nov., a new facultative anaerobic member of the class Deltaproteobacteria, and proposal of Lujinxingaceae fam. nov.</title>
        <authorList>
            <person name="Li C.-M."/>
        </authorList>
    </citation>
    <scope>NUCLEOTIDE SEQUENCE [LARGE SCALE GENOMIC DNA]</scope>
    <source>
        <strain evidence="3 4">B210</strain>
    </source>
</reference>
<evidence type="ECO:0000256" key="2">
    <source>
        <dbReference type="SAM" id="SignalP"/>
    </source>
</evidence>
<feature type="compositionally biased region" description="Low complexity" evidence="1">
    <location>
        <begin position="35"/>
        <end position="53"/>
    </location>
</feature>
<sequence length="576" mass="62694">MRPPSPTRHLLLTLALTLALTACSDDPGDTDRPTDAGADTSVDTGDTGTSPDTADADDASPDADADADTDTGPGPAPGSWQLPEGTFMPAKMPMTLTHPRPEAAAWALSKNAHPGVHWEIPIVVQGGAWPFRYAITDDGGATGLTIGEELERSEDDGFIVHRSTPEYGTLWWEEPVEGTYDITLQVTDQEGATLDVAVSLKVGTEGWLFVDPLQGDDANPGTLDAPFASIARIHAEPDEGFKDHRVYLKGLVPMDPEPGGTNISSGRMPSVWVGFPGSDAVLEARVGQFIVSGTDFTIANLEHRHAEDFFQDDGGYFHMFTVYDNTHRVLIHDVHFSRFHGNPQNVDMGNSSIIMFTNPAEGERNHVAVVNNLLSGDNGTFTSAYQLRYSVFEKNRALGANFKTSDSATWAIFYIKGGLNEFVSLRANTFAEGNQWPRSANTSGALGMDRARNIEFAYNRLHTDYTWDRSGALKIWTASPATGTSWTADTPVWVYRNSLREQVSIEGHNLDDVADGTLRLEKNILDKGTWPQADYIQASDNLGGETYHDEAMNLLPAYRDAHLGQRGAQIAVPIDG</sequence>
<dbReference type="SUPFAM" id="SSF51126">
    <property type="entry name" value="Pectin lyase-like"/>
    <property type="match status" value="1"/>
</dbReference>
<dbReference type="InterPro" id="IPR011050">
    <property type="entry name" value="Pectin_lyase_fold/virulence"/>
</dbReference>
<organism evidence="3 4">
    <name type="scientific">Lujinxingia litoralis</name>
    <dbReference type="NCBI Taxonomy" id="2211119"/>
    <lineage>
        <taxon>Bacteria</taxon>
        <taxon>Deltaproteobacteria</taxon>
        <taxon>Bradymonadales</taxon>
        <taxon>Lujinxingiaceae</taxon>
        <taxon>Lujinxingia</taxon>
    </lineage>
</organism>
<feature type="chain" id="PRO_5016424014" evidence="2">
    <location>
        <begin position="25"/>
        <end position="576"/>
    </location>
</feature>
<dbReference type="Proteomes" id="UP000249169">
    <property type="component" value="Unassembled WGS sequence"/>
</dbReference>
<name>A0A328C2Q5_9DELT</name>
<comment type="caution">
    <text evidence="3">The sequence shown here is derived from an EMBL/GenBank/DDBJ whole genome shotgun (WGS) entry which is preliminary data.</text>
</comment>
<dbReference type="OrthoDB" id="5479417at2"/>
<accession>A0A328C2Q5</accession>
<gene>
    <name evidence="3" type="ORF">DL240_18490</name>
</gene>
<keyword evidence="2" id="KW-0732">Signal</keyword>
<feature type="region of interest" description="Disordered" evidence="1">
    <location>
        <begin position="23"/>
        <end position="91"/>
    </location>
</feature>
<dbReference type="AlphaFoldDB" id="A0A328C2Q5"/>